<evidence type="ECO:0000313" key="1">
    <source>
        <dbReference type="EMBL" id="GBL77149.1"/>
    </source>
</evidence>
<evidence type="ECO:0000313" key="2">
    <source>
        <dbReference type="Proteomes" id="UP000499080"/>
    </source>
</evidence>
<reference evidence="1 2" key="1">
    <citation type="journal article" date="2019" name="Sci. Rep.">
        <title>Orb-weaving spider Araneus ventricosus genome elucidates the spidroin gene catalogue.</title>
        <authorList>
            <person name="Kono N."/>
            <person name="Nakamura H."/>
            <person name="Ohtoshi R."/>
            <person name="Moran D.A.P."/>
            <person name="Shinohara A."/>
            <person name="Yoshida Y."/>
            <person name="Fujiwara M."/>
            <person name="Mori M."/>
            <person name="Tomita M."/>
            <person name="Arakawa K."/>
        </authorList>
    </citation>
    <scope>NUCLEOTIDE SEQUENCE [LARGE SCALE GENOMIC DNA]</scope>
</reference>
<dbReference type="EMBL" id="BGPR01000011">
    <property type="protein sequence ID" value="GBL77149.1"/>
    <property type="molecule type" value="Genomic_DNA"/>
</dbReference>
<organism evidence="1 2">
    <name type="scientific">Araneus ventricosus</name>
    <name type="common">Orbweaver spider</name>
    <name type="synonym">Epeira ventricosa</name>
    <dbReference type="NCBI Taxonomy" id="182803"/>
    <lineage>
        <taxon>Eukaryota</taxon>
        <taxon>Metazoa</taxon>
        <taxon>Ecdysozoa</taxon>
        <taxon>Arthropoda</taxon>
        <taxon>Chelicerata</taxon>
        <taxon>Arachnida</taxon>
        <taxon>Araneae</taxon>
        <taxon>Araneomorphae</taxon>
        <taxon>Entelegynae</taxon>
        <taxon>Araneoidea</taxon>
        <taxon>Araneidae</taxon>
        <taxon>Araneus</taxon>
    </lineage>
</organism>
<gene>
    <name evidence="1" type="ORF">AVEN_12780_1</name>
</gene>
<sequence>MLVRRLSPIWSSPGLVPFLGGPGQCEYFCTKPAPTDLTCTTPAYMAVLRWNRVSNLELSVPEVETLSPGHRGLIKIPEE</sequence>
<accession>A0A4Y2ACV6</accession>
<name>A0A4Y2ACV6_ARAVE</name>
<keyword evidence="2" id="KW-1185">Reference proteome</keyword>
<comment type="caution">
    <text evidence="1">The sequence shown here is derived from an EMBL/GenBank/DDBJ whole genome shotgun (WGS) entry which is preliminary data.</text>
</comment>
<dbReference type="AlphaFoldDB" id="A0A4Y2ACV6"/>
<dbReference type="Proteomes" id="UP000499080">
    <property type="component" value="Unassembled WGS sequence"/>
</dbReference>
<protein>
    <submittedName>
        <fullName evidence="1">Uncharacterized protein</fullName>
    </submittedName>
</protein>
<proteinExistence type="predicted"/>